<dbReference type="EMBL" id="CM046504">
    <property type="protein sequence ID" value="KAI8679857.1"/>
    <property type="molecule type" value="Genomic_DNA"/>
</dbReference>
<evidence type="ECO:0000313" key="2">
    <source>
        <dbReference type="Proteomes" id="UP001065298"/>
    </source>
</evidence>
<gene>
    <name evidence="1" type="ORF">NCS57_00264700</name>
</gene>
<keyword evidence="2" id="KW-1185">Reference proteome</keyword>
<dbReference type="Proteomes" id="UP001065298">
    <property type="component" value="Chromosome 2"/>
</dbReference>
<evidence type="ECO:0000313" key="1">
    <source>
        <dbReference type="EMBL" id="KAI8679857.1"/>
    </source>
</evidence>
<name>A0ACC0RC19_9HYPO</name>
<comment type="caution">
    <text evidence="1">The sequence shown here is derived from an EMBL/GenBank/DDBJ whole genome shotgun (WGS) entry which is preliminary data.</text>
</comment>
<organism evidence="1 2">
    <name type="scientific">Fusarium keratoplasticum</name>
    <dbReference type="NCBI Taxonomy" id="1328300"/>
    <lineage>
        <taxon>Eukaryota</taxon>
        <taxon>Fungi</taxon>
        <taxon>Dikarya</taxon>
        <taxon>Ascomycota</taxon>
        <taxon>Pezizomycotina</taxon>
        <taxon>Sordariomycetes</taxon>
        <taxon>Hypocreomycetidae</taxon>
        <taxon>Hypocreales</taxon>
        <taxon>Nectriaceae</taxon>
        <taxon>Fusarium</taxon>
        <taxon>Fusarium solani species complex</taxon>
    </lineage>
</organism>
<accession>A0ACC0RC19</accession>
<reference evidence="1" key="1">
    <citation type="submission" date="2022-06" db="EMBL/GenBank/DDBJ databases">
        <title>Fusarium solani species complex genomes reveal bases of compartmentalisation and animal pathogenesis.</title>
        <authorList>
            <person name="Tsai I.J."/>
        </authorList>
    </citation>
    <scope>NUCLEOTIDE SEQUENCE</scope>
    <source>
        <strain evidence="1">Fu6.1</strain>
    </source>
</reference>
<sequence length="161" mass="18538">MKRREPVPVSCCWNGMGQLTLGPVFMPAASFVGDQGLTFRAIDDSLAAKHLEGSECCLIHADNPESETRGVYLNPNVRVGYDRRAYELVHSSRSWLTHTQILSGLWKNRLARWFTAPLFKEWWVRSLEREWQRQNPGRSKNGMMCIINEMQVLVHNGWAHV</sequence>
<proteinExistence type="predicted"/>
<protein>
    <submittedName>
        <fullName evidence="1">Uncharacterized protein</fullName>
    </submittedName>
</protein>